<feature type="compositionally biased region" description="Polar residues" evidence="1">
    <location>
        <begin position="66"/>
        <end position="76"/>
    </location>
</feature>
<organism evidence="2 3">
    <name type="scientific">Rangifer tarandus platyrhynchus</name>
    <name type="common">Svalbard reindeer</name>
    <dbReference type="NCBI Taxonomy" id="3082113"/>
    <lineage>
        <taxon>Eukaryota</taxon>
        <taxon>Metazoa</taxon>
        <taxon>Chordata</taxon>
        <taxon>Craniata</taxon>
        <taxon>Vertebrata</taxon>
        <taxon>Euteleostomi</taxon>
        <taxon>Mammalia</taxon>
        <taxon>Eutheria</taxon>
        <taxon>Laurasiatheria</taxon>
        <taxon>Artiodactyla</taxon>
        <taxon>Ruminantia</taxon>
        <taxon>Pecora</taxon>
        <taxon>Cervidae</taxon>
        <taxon>Odocoileinae</taxon>
        <taxon>Rangifer</taxon>
    </lineage>
</organism>
<feature type="region of interest" description="Disordered" evidence="1">
    <location>
        <begin position="1"/>
        <end position="49"/>
    </location>
</feature>
<feature type="compositionally biased region" description="Low complexity" evidence="1">
    <location>
        <begin position="234"/>
        <end position="243"/>
    </location>
</feature>
<dbReference type="EMBL" id="OX459964">
    <property type="protein sequence ID" value="CAI9168856.1"/>
    <property type="molecule type" value="Genomic_DNA"/>
</dbReference>
<evidence type="ECO:0000313" key="3">
    <source>
        <dbReference type="Proteomes" id="UP001176941"/>
    </source>
</evidence>
<feature type="compositionally biased region" description="Low complexity" evidence="1">
    <location>
        <begin position="26"/>
        <end position="36"/>
    </location>
</feature>
<feature type="region of interest" description="Disordered" evidence="1">
    <location>
        <begin position="66"/>
        <end position="85"/>
    </location>
</feature>
<name>A0ABN8Z9J6_RANTA</name>
<feature type="region of interest" description="Disordered" evidence="1">
    <location>
        <begin position="135"/>
        <end position="243"/>
    </location>
</feature>
<evidence type="ECO:0000313" key="2">
    <source>
        <dbReference type="EMBL" id="CAI9168856.1"/>
    </source>
</evidence>
<feature type="compositionally biased region" description="Low complexity" evidence="1">
    <location>
        <begin position="157"/>
        <end position="172"/>
    </location>
</feature>
<protein>
    <submittedName>
        <fullName evidence="2">Uncharacterized protein</fullName>
    </submittedName>
</protein>
<keyword evidence="3" id="KW-1185">Reference proteome</keyword>
<accession>A0ABN8Z9J6</accession>
<dbReference type="Proteomes" id="UP001176941">
    <property type="component" value="Chromosome 28"/>
</dbReference>
<reference evidence="2" key="1">
    <citation type="submission" date="2023-04" db="EMBL/GenBank/DDBJ databases">
        <authorList>
            <consortium name="ELIXIR-Norway"/>
        </authorList>
    </citation>
    <scope>NUCLEOTIDE SEQUENCE [LARGE SCALE GENOMIC DNA]</scope>
</reference>
<sequence length="243" mass="26267">MPAALKKLPKPTWQESSVPPGRRRASQQPPSRAPPAGVGGTREKNGCSMPSVFLPALRLTALRSAGLQQGSGSQTDRAGEGGGVPRTASCLGAQLRCQGNLAELGAQHRQQQQQQRREPCAYLYRKLRRALPTSHLGLTSAAGDGLNPVRTRRPARRSSPALLRSLRLARPLSCPPGTPAADSRGREASIISRWRPSFRPDRDTSSPKWLSELASSPPHVSSRDTCLSPPSQPSQPSQSRFYF</sequence>
<proteinExistence type="predicted"/>
<gene>
    <name evidence="2" type="ORF">MRATA1EN1_LOCUS17818</name>
</gene>
<evidence type="ECO:0000256" key="1">
    <source>
        <dbReference type="SAM" id="MobiDB-lite"/>
    </source>
</evidence>